<feature type="transmembrane region" description="Helical" evidence="2">
    <location>
        <begin position="350"/>
        <end position="366"/>
    </location>
</feature>
<name>A0ABU8HBE9_9BACI</name>
<feature type="transmembrane region" description="Helical" evidence="2">
    <location>
        <begin position="396"/>
        <end position="417"/>
    </location>
</feature>
<dbReference type="EMBL" id="JBBAXC010000004">
    <property type="protein sequence ID" value="MEI5906630.1"/>
    <property type="molecule type" value="Genomic_DNA"/>
</dbReference>
<feature type="transmembrane region" description="Helical" evidence="2">
    <location>
        <begin position="301"/>
        <end position="320"/>
    </location>
</feature>
<feature type="transmembrane region" description="Helical" evidence="2">
    <location>
        <begin position="278"/>
        <end position="295"/>
    </location>
</feature>
<proteinExistence type="predicted"/>
<keyword evidence="2" id="KW-0812">Transmembrane</keyword>
<feature type="transmembrane region" description="Helical" evidence="2">
    <location>
        <begin position="373"/>
        <end position="390"/>
    </location>
</feature>
<dbReference type="InterPro" id="IPR019286">
    <property type="entry name" value="DUF2339_TM"/>
</dbReference>
<feature type="compositionally biased region" description="Polar residues" evidence="1">
    <location>
        <begin position="41"/>
        <end position="50"/>
    </location>
</feature>
<feature type="transmembrane region" description="Helical" evidence="2">
    <location>
        <begin position="429"/>
        <end position="449"/>
    </location>
</feature>
<dbReference type="Pfam" id="PF10101">
    <property type="entry name" value="DUF2339"/>
    <property type="match status" value="1"/>
</dbReference>
<dbReference type="PANTHER" id="PTHR38434">
    <property type="entry name" value="BLL2549 PROTEIN"/>
    <property type="match status" value="1"/>
</dbReference>
<keyword evidence="4" id="KW-1185">Reference proteome</keyword>
<feature type="transmembrane region" description="Helical" evidence="2">
    <location>
        <begin position="174"/>
        <end position="192"/>
    </location>
</feature>
<feature type="transmembrane region" description="Helical" evidence="2">
    <location>
        <begin position="515"/>
        <end position="536"/>
    </location>
</feature>
<feature type="transmembrane region" description="Helical" evidence="2">
    <location>
        <begin position="461"/>
        <end position="480"/>
    </location>
</feature>
<comment type="caution">
    <text evidence="3">The sequence shown here is derived from an EMBL/GenBank/DDBJ whole genome shotgun (WGS) entry which is preliminary data.</text>
</comment>
<protein>
    <submittedName>
        <fullName evidence="3">DUF2339 domain-containing protein</fullName>
    </submittedName>
</protein>
<feature type="region of interest" description="Disordered" evidence="1">
    <location>
        <begin position="27"/>
        <end position="52"/>
    </location>
</feature>
<feature type="transmembrane region" description="Helical" evidence="2">
    <location>
        <begin position="198"/>
        <end position="216"/>
    </location>
</feature>
<feature type="transmembrane region" description="Helical" evidence="2">
    <location>
        <begin position="248"/>
        <end position="266"/>
    </location>
</feature>
<feature type="transmembrane region" description="Helical" evidence="2">
    <location>
        <begin position="223"/>
        <end position="242"/>
    </location>
</feature>
<evidence type="ECO:0000256" key="2">
    <source>
        <dbReference type="SAM" id="Phobius"/>
    </source>
</evidence>
<evidence type="ECO:0000313" key="4">
    <source>
        <dbReference type="Proteomes" id="UP001312865"/>
    </source>
</evidence>
<dbReference type="RefSeq" id="WP_336586067.1">
    <property type="nucleotide sequence ID" value="NZ_JBBAXC010000004.1"/>
</dbReference>
<keyword evidence="2" id="KW-1133">Transmembrane helix</keyword>
<accession>A0ABU8HBE9</accession>
<dbReference type="Proteomes" id="UP001312865">
    <property type="component" value="Unassembled WGS sequence"/>
</dbReference>
<feature type="transmembrane region" description="Helical" evidence="2">
    <location>
        <begin position="149"/>
        <end position="167"/>
    </location>
</feature>
<gene>
    <name evidence="3" type="ORF">WAK64_06115</name>
</gene>
<feature type="transmembrane region" description="Helical" evidence="2">
    <location>
        <begin position="64"/>
        <end position="82"/>
    </location>
</feature>
<organism evidence="3 4">
    <name type="scientific">Bacillus spongiae</name>
    <dbReference type="NCBI Taxonomy" id="2683610"/>
    <lineage>
        <taxon>Bacteria</taxon>
        <taxon>Bacillati</taxon>
        <taxon>Bacillota</taxon>
        <taxon>Bacilli</taxon>
        <taxon>Bacillales</taxon>
        <taxon>Bacillaceae</taxon>
        <taxon>Bacillus</taxon>
    </lineage>
</organism>
<dbReference type="PANTHER" id="PTHR38434:SF1">
    <property type="entry name" value="BLL2549 PROTEIN"/>
    <property type="match status" value="1"/>
</dbReference>
<feature type="transmembrane region" description="Helical" evidence="2">
    <location>
        <begin position="327"/>
        <end position="344"/>
    </location>
</feature>
<evidence type="ECO:0000256" key="1">
    <source>
        <dbReference type="SAM" id="MobiDB-lite"/>
    </source>
</evidence>
<reference evidence="3 4" key="1">
    <citation type="journal article" date="2018" name="J. Microbiol.">
        <title>Bacillus spongiae sp. nov., isolated from sponge of Jeju Island.</title>
        <authorList>
            <person name="Lee G.E."/>
            <person name="Im W.T."/>
            <person name="Park J.S."/>
        </authorList>
    </citation>
    <scope>NUCLEOTIDE SEQUENCE [LARGE SCALE GENOMIC DNA]</scope>
    <source>
        <strain evidence="3 4">135PIL107-10</strain>
    </source>
</reference>
<keyword evidence="2" id="KW-0472">Membrane</keyword>
<sequence>MNDKIQELQNRVEQLEKQVNDLEQKMNTSVNPSHPKAVSLIDSSPSNQNEENVKTWGENIGQKWLPRIFIFVLLLGIVWGFAAAVEGNYITEQVRIAIGFGTAVLFYFVGTSQFKKHRLNLAYSLLGGTIVILFLTTFSAHMLYEFIPFWPAFILNLSWLLFGLYTAYKFHSEVIAVIVSVGGFLVPFLLNGQEGGEWLFYTYETLLYIVFLLYSFRYHYQWLHYVSFFFLPLTIITYLLLSGTGGEAPAYMMIIQHVCIGFILFYKLPLHYRHHIATLIPSTILTSLFVLGTFKDWKLDAILLIAIIAYTTLSLSLFYMKSASERIALAAFPALYLIAVYTNHLFDNELLTILIMFQAGLGIYYSTILKSRLILFTSGVTFLIGAIRVYDMRLWTLWSFELLAWLAFFVLCFALIVLTHKLKELSFQIIYKCGVVLFSFMLLVFLWLLGPLLTVDYSSMVQQMVISLLWLCYAVGYILFGKWKNIHQLESFGLIMIFVVLLKGIFIDLPISSLAIRAILFIVLGTIGLIVSRFSYGKNH</sequence>
<evidence type="ECO:0000313" key="3">
    <source>
        <dbReference type="EMBL" id="MEI5906630.1"/>
    </source>
</evidence>
<feature type="transmembrane region" description="Helical" evidence="2">
    <location>
        <begin position="492"/>
        <end position="509"/>
    </location>
</feature>
<feature type="transmembrane region" description="Helical" evidence="2">
    <location>
        <begin position="94"/>
        <end position="110"/>
    </location>
</feature>
<feature type="transmembrane region" description="Helical" evidence="2">
    <location>
        <begin position="122"/>
        <end position="143"/>
    </location>
</feature>